<feature type="compositionally biased region" description="Polar residues" evidence="1">
    <location>
        <begin position="164"/>
        <end position="174"/>
    </location>
</feature>
<feature type="region of interest" description="Disordered" evidence="1">
    <location>
        <begin position="87"/>
        <end position="141"/>
    </location>
</feature>
<sequence>MAESTFKRVLTDDIQAATRARDEAAAASGTPDDIYLKLRNVGARARKNVLEGYRTAPSSFSRAQTTGSLFRPMNDILRDVYTQPLVSASTSSQTNTTTRKRARSVSERDEATEDATCVKDSSNTVVPPAESVTDPSRPMRPLRTSSRAFLQTRSLPASAFAFSTPGQNAQQLSTIPPLEEEDWSEQPSAFTSQSTLEFEPAEFEPMAFE</sequence>
<dbReference type="AlphaFoldDB" id="A0A8H5F417"/>
<dbReference type="EMBL" id="JAACJJ010000028">
    <property type="protein sequence ID" value="KAF5322468.1"/>
    <property type="molecule type" value="Genomic_DNA"/>
</dbReference>
<organism evidence="2 3">
    <name type="scientific">Psilocybe cf. subviscida</name>
    <dbReference type="NCBI Taxonomy" id="2480587"/>
    <lineage>
        <taxon>Eukaryota</taxon>
        <taxon>Fungi</taxon>
        <taxon>Dikarya</taxon>
        <taxon>Basidiomycota</taxon>
        <taxon>Agaricomycotina</taxon>
        <taxon>Agaricomycetes</taxon>
        <taxon>Agaricomycetidae</taxon>
        <taxon>Agaricales</taxon>
        <taxon>Agaricineae</taxon>
        <taxon>Strophariaceae</taxon>
        <taxon>Psilocybe</taxon>
    </lineage>
</organism>
<feature type="region of interest" description="Disordered" evidence="1">
    <location>
        <begin position="160"/>
        <end position="209"/>
    </location>
</feature>
<proteinExistence type="predicted"/>
<gene>
    <name evidence="2" type="ORF">D9619_001141</name>
</gene>
<evidence type="ECO:0000256" key="1">
    <source>
        <dbReference type="SAM" id="MobiDB-lite"/>
    </source>
</evidence>
<comment type="caution">
    <text evidence="2">The sequence shown here is derived from an EMBL/GenBank/DDBJ whole genome shotgun (WGS) entry which is preliminary data.</text>
</comment>
<name>A0A8H5F417_9AGAR</name>
<dbReference type="OrthoDB" id="4072855at2759"/>
<evidence type="ECO:0000313" key="3">
    <source>
        <dbReference type="Proteomes" id="UP000567179"/>
    </source>
</evidence>
<keyword evidence="3" id="KW-1185">Reference proteome</keyword>
<feature type="compositionally biased region" description="Low complexity" evidence="1">
    <location>
        <begin position="87"/>
        <end position="97"/>
    </location>
</feature>
<evidence type="ECO:0000313" key="2">
    <source>
        <dbReference type="EMBL" id="KAF5322468.1"/>
    </source>
</evidence>
<accession>A0A8H5F417</accession>
<protein>
    <submittedName>
        <fullName evidence="2">Uncharacterized protein</fullName>
    </submittedName>
</protein>
<dbReference type="Proteomes" id="UP000567179">
    <property type="component" value="Unassembled WGS sequence"/>
</dbReference>
<feature type="compositionally biased region" description="Polar residues" evidence="1">
    <location>
        <begin position="185"/>
        <end position="196"/>
    </location>
</feature>
<reference evidence="2 3" key="1">
    <citation type="journal article" date="2020" name="ISME J.">
        <title>Uncovering the hidden diversity of litter-decomposition mechanisms in mushroom-forming fungi.</title>
        <authorList>
            <person name="Floudas D."/>
            <person name="Bentzer J."/>
            <person name="Ahren D."/>
            <person name="Johansson T."/>
            <person name="Persson P."/>
            <person name="Tunlid A."/>
        </authorList>
    </citation>
    <scope>NUCLEOTIDE SEQUENCE [LARGE SCALE GENOMIC DNA]</scope>
    <source>
        <strain evidence="2 3">CBS 101986</strain>
    </source>
</reference>